<evidence type="ECO:0000256" key="1">
    <source>
        <dbReference type="ARBA" id="ARBA00022729"/>
    </source>
</evidence>
<gene>
    <name evidence="5" type="ORF">SAMN06265376_11280</name>
</gene>
<feature type="region of interest" description="Disordered" evidence="2">
    <location>
        <begin position="455"/>
        <end position="479"/>
    </location>
</feature>
<protein>
    <submittedName>
        <fullName evidence="5">Por secretion system C-terminal sorting domain-containing protein</fullName>
    </submittedName>
</protein>
<organism evidence="5 6">
    <name type="scientific">Dokdonia pacifica</name>
    <dbReference type="NCBI Taxonomy" id="1627892"/>
    <lineage>
        <taxon>Bacteria</taxon>
        <taxon>Pseudomonadati</taxon>
        <taxon>Bacteroidota</taxon>
        <taxon>Flavobacteriia</taxon>
        <taxon>Flavobacteriales</taxon>
        <taxon>Flavobacteriaceae</taxon>
        <taxon>Dokdonia</taxon>
    </lineage>
</organism>
<feature type="chain" id="PRO_5012014641" evidence="3">
    <location>
        <begin position="23"/>
        <end position="652"/>
    </location>
</feature>
<reference evidence="5 6" key="1">
    <citation type="submission" date="2017-06" db="EMBL/GenBank/DDBJ databases">
        <authorList>
            <person name="Kim H.J."/>
            <person name="Triplett B.A."/>
        </authorList>
    </citation>
    <scope>NUCLEOTIDE SEQUENCE [LARGE SCALE GENOMIC DNA]</scope>
    <source>
        <strain evidence="5 6">DSM 25597</strain>
    </source>
</reference>
<accession>A0A239DVP3</accession>
<feature type="compositionally biased region" description="Acidic residues" evidence="2">
    <location>
        <begin position="455"/>
        <end position="478"/>
    </location>
</feature>
<evidence type="ECO:0000256" key="2">
    <source>
        <dbReference type="SAM" id="MobiDB-lite"/>
    </source>
</evidence>
<dbReference type="Pfam" id="PF18962">
    <property type="entry name" value="Por_Secre_tail"/>
    <property type="match status" value="1"/>
</dbReference>
<evidence type="ECO:0000313" key="5">
    <source>
        <dbReference type="EMBL" id="SNS36397.1"/>
    </source>
</evidence>
<keyword evidence="1 3" id="KW-0732">Signal</keyword>
<dbReference type="RefSeq" id="WP_089373934.1">
    <property type="nucleotide sequence ID" value="NZ_BMEP01000011.1"/>
</dbReference>
<dbReference type="AlphaFoldDB" id="A0A239DVP3"/>
<evidence type="ECO:0000256" key="3">
    <source>
        <dbReference type="SAM" id="SignalP"/>
    </source>
</evidence>
<feature type="signal peptide" evidence="3">
    <location>
        <begin position="1"/>
        <end position="22"/>
    </location>
</feature>
<dbReference type="OrthoDB" id="1488818at2"/>
<evidence type="ECO:0000259" key="4">
    <source>
        <dbReference type="Pfam" id="PF18962"/>
    </source>
</evidence>
<sequence>MKKHYSFLLFCIILFTSQTFIAQNGLCADIQPLCFTNDTILFPNCFDGSSDCEMFAEVGPDYGCLQSLPFPTWQYLEVSEPGGLEFSIVQNTEFNSDGNPIGTALDVDFIVWGPFPDGADLCDYDSLSNTNIVDCSFSAAAAEDVSIPSTQVGERYVLLITNFTQLQGFIRVTKTGGNGEVACPTESCEGDEVSIQATMTDGMDYQWEVFDGNDYVIIPDETTPFLTVTESGLYRIEYIFDSTTILEEYNVNFNPIPTIVTPSDYIICDDEGNDGIAEFTLSLKDDEITNGDASLIVTYHETETDAFADILALPDLYTNTVPFIQTIYARAENVNTGCFDVAPLNLVVDDSPIIIDPINDLVLDDVGNDGVEIFNLTVNEAQIIGAQDPTGLILTYHITLESALNNTNPIANPTAYTNIQNPQLIFVRLENVTNGCFAIGDFLLSLTSGFSDSDGDGIPDIDEDLNENGDLEDEDTDGDTIPNYLDVDDDGDSVDTSIEIEGIGAGAAPQDFIDTDGDLIENYLDDDDDGDTIPTINEDYNNNGSPLDDDLNNNDLPDFLDPDVALSIAEDVFVDLQLYPNPTQDIVHISSSSFTQETTVILYTIEGRRVANYTIDITTQDITIDLSEMASGIYFAHIQSGERQVVKRIMKK</sequence>
<dbReference type="Proteomes" id="UP000198379">
    <property type="component" value="Unassembled WGS sequence"/>
</dbReference>
<dbReference type="NCBIfam" id="TIGR04183">
    <property type="entry name" value="Por_Secre_tail"/>
    <property type="match status" value="1"/>
</dbReference>
<feature type="region of interest" description="Disordered" evidence="2">
    <location>
        <begin position="527"/>
        <end position="548"/>
    </location>
</feature>
<name>A0A239DVP3_9FLAO</name>
<evidence type="ECO:0000313" key="6">
    <source>
        <dbReference type="Proteomes" id="UP000198379"/>
    </source>
</evidence>
<dbReference type="EMBL" id="FZNY01000012">
    <property type="protein sequence ID" value="SNS36397.1"/>
    <property type="molecule type" value="Genomic_DNA"/>
</dbReference>
<dbReference type="InterPro" id="IPR026444">
    <property type="entry name" value="Secre_tail"/>
</dbReference>
<proteinExistence type="predicted"/>
<feature type="domain" description="Secretion system C-terminal sorting" evidence="4">
    <location>
        <begin position="578"/>
        <end position="649"/>
    </location>
</feature>
<keyword evidence="6" id="KW-1185">Reference proteome</keyword>